<dbReference type="EMBL" id="LN899820">
    <property type="protein sequence ID" value="CUV56451.1"/>
    <property type="molecule type" value="Genomic_DNA"/>
</dbReference>
<evidence type="ECO:0000313" key="10">
    <source>
        <dbReference type="EMBL" id="UZF17142.1"/>
    </source>
</evidence>
<reference evidence="7" key="1">
    <citation type="submission" date="2015-10" db="EMBL/GenBank/DDBJ databases">
        <authorList>
            <person name="Gilbert D.G."/>
        </authorList>
    </citation>
    <scope>NUCLEOTIDE SEQUENCE</scope>
    <source>
        <strain evidence="7">Phyl III-seqv23</strain>
    </source>
</reference>
<evidence type="ECO:0000313" key="9">
    <source>
        <dbReference type="EMBL" id="CUV61806.1"/>
    </source>
</evidence>
<dbReference type="EMBL" id="CP085044">
    <property type="protein sequence ID" value="UZF17142.1"/>
    <property type="molecule type" value="Genomic_DNA"/>
</dbReference>
<dbReference type="InterPro" id="IPR009923">
    <property type="entry name" value="Dodecin"/>
</dbReference>
<dbReference type="InterPro" id="IPR025543">
    <property type="entry name" value="Dodecin-like"/>
</dbReference>
<evidence type="ECO:0000313" key="7">
    <source>
        <dbReference type="EMBL" id="CUV45230.1"/>
    </source>
</evidence>
<dbReference type="EMBL" id="LN899823">
    <property type="protein sequence ID" value="CUV25372.1"/>
    <property type="molecule type" value="Genomic_DNA"/>
</dbReference>
<dbReference type="EMBL" id="CP025742">
    <property type="protein sequence ID" value="AYA49312.1"/>
    <property type="molecule type" value="Genomic_DNA"/>
</dbReference>
<evidence type="ECO:0000313" key="1">
    <source>
        <dbReference type="EMBL" id="AYA49312.1"/>
    </source>
</evidence>
<accession>A0A0K1ZT50</accession>
<sequence length="83" mass="9140">MGSHTYKMIELVGSSPESSDAAIRNAIARASETLHYLDWFEVMETRGHLVDGKIAHWQVTLKVGMRLEQAESGGKPSGKKKGK</sequence>
<evidence type="ECO:0000313" key="12">
    <source>
        <dbReference type="Proteomes" id="UP001164049"/>
    </source>
</evidence>
<organism evidence="7">
    <name type="scientific">Ralstonia solanacearum</name>
    <name type="common">Pseudomonas solanacearum</name>
    <dbReference type="NCBI Taxonomy" id="305"/>
    <lineage>
        <taxon>Bacteria</taxon>
        <taxon>Pseudomonadati</taxon>
        <taxon>Pseudomonadota</taxon>
        <taxon>Betaproteobacteria</taxon>
        <taxon>Burkholderiales</taxon>
        <taxon>Burkholderiaceae</taxon>
        <taxon>Ralstonia</taxon>
        <taxon>Ralstonia solanacearum species complex</taxon>
    </lineage>
</organism>
<evidence type="ECO:0000313" key="5">
    <source>
        <dbReference type="EMBL" id="CUV32467.1"/>
    </source>
</evidence>
<reference evidence="10" key="4">
    <citation type="submission" date="2021-10" db="EMBL/GenBank/DDBJ databases">
        <title>Complete genome sequences of five Ralstonia solancearum strains isolated from sunflower.</title>
        <authorList>
            <person name="She X."/>
            <person name="He Z."/>
        </authorList>
    </citation>
    <scope>NUCLEOTIDE SEQUENCE</scope>
    <source>
        <strain evidence="10">RS638</strain>
        <plasmid evidence="10">p1</plasmid>
    </source>
</reference>
<dbReference type="EMBL" id="LN899827">
    <property type="protein sequence ID" value="CUV45230.1"/>
    <property type="molecule type" value="Genomic_DNA"/>
</dbReference>
<reference evidence="11" key="3">
    <citation type="submission" date="2018-01" db="EMBL/GenBank/DDBJ databases">
        <title>Raltonia solanacearum P824 infects blueberry.</title>
        <authorList>
            <person name="Bocsanczy A.M."/>
            <person name="Norman D.J."/>
        </authorList>
    </citation>
    <scope>NUCLEOTIDE SEQUENCE [LARGE SCALE GENOMIC DNA]</scope>
    <source>
        <strain evidence="11">P824</strain>
    </source>
</reference>
<dbReference type="Proteomes" id="UP000262427">
    <property type="component" value="Chromosome MP"/>
</dbReference>
<dbReference type="EMBL" id="LN899822">
    <property type="protein sequence ID" value="CUV61806.1"/>
    <property type="molecule type" value="Genomic_DNA"/>
</dbReference>
<geneLocation type="plasmid" evidence="10 12">
    <name>p1</name>
</geneLocation>
<evidence type="ECO:0000313" key="11">
    <source>
        <dbReference type="Proteomes" id="UP000262427"/>
    </source>
</evidence>
<dbReference type="SUPFAM" id="SSF89807">
    <property type="entry name" value="Dodecin-like"/>
    <property type="match status" value="1"/>
</dbReference>
<proteinExistence type="predicted"/>
<evidence type="ECO:0000313" key="2">
    <source>
        <dbReference type="EMBL" id="CUV21027.1"/>
    </source>
</evidence>
<dbReference type="EMBL" id="LN899826">
    <property type="protein sequence ID" value="CUV42069.1"/>
    <property type="molecule type" value="Genomic_DNA"/>
</dbReference>
<evidence type="ECO:0000313" key="4">
    <source>
        <dbReference type="EMBL" id="CUV31222.1"/>
    </source>
</evidence>
<protein>
    <submittedName>
        <fullName evidence="10">Dodecin family protein</fullName>
    </submittedName>
</protein>
<name>A0A0K1ZT50_RALSL</name>
<gene>
    <name evidence="10" type="ORF">LH706_24550</name>
    <name evidence="2" type="ORF">PSS4_v1_2000008</name>
    <name evidence="9" type="ORF">RD1301_v1_1810011</name>
    <name evidence="1" type="ORF">RSP824_23395</name>
    <name evidence="3" type="ORF">RUN1744_v1_940039</name>
    <name evidence="4" type="ORF">RUN1985_v1_830043</name>
    <name evidence="8" type="ORF">RUN215_v1_800006</name>
    <name evidence="5" type="ORF">TD1301_v1_50006</name>
    <name evidence="6" type="ORF">TF3108_v1_990038</name>
    <name evidence="7" type="ORF">TO10_v1_280006</name>
</gene>
<dbReference type="Pfam" id="PF07311">
    <property type="entry name" value="Dodecin"/>
    <property type="match status" value="1"/>
</dbReference>
<dbReference type="EMBL" id="LN899825">
    <property type="protein sequence ID" value="CUV32467.1"/>
    <property type="molecule type" value="Genomic_DNA"/>
</dbReference>
<dbReference type="AlphaFoldDB" id="A0A0K1ZT50"/>
<dbReference type="PATRIC" id="fig|305.107.peg.2660"/>
<evidence type="ECO:0000313" key="8">
    <source>
        <dbReference type="EMBL" id="CUV56451.1"/>
    </source>
</evidence>
<dbReference type="EMBL" id="LN899821">
    <property type="protein sequence ID" value="CUV21027.1"/>
    <property type="molecule type" value="Genomic_DNA"/>
</dbReference>
<dbReference type="InterPro" id="IPR050049">
    <property type="entry name" value="Dodecin_bact"/>
</dbReference>
<evidence type="ECO:0000313" key="3">
    <source>
        <dbReference type="EMBL" id="CUV25372.1"/>
    </source>
</evidence>
<keyword evidence="10" id="KW-0614">Plasmid</keyword>
<dbReference type="EMBL" id="LN899824">
    <property type="protein sequence ID" value="CUV31222.1"/>
    <property type="molecule type" value="Genomic_DNA"/>
</dbReference>
<dbReference type="Gene3D" id="3.30.1660.10">
    <property type="entry name" value="Flavin-binding protein dodecin"/>
    <property type="match status" value="1"/>
</dbReference>
<dbReference type="PANTHER" id="PTHR39324:SF1">
    <property type="entry name" value="CALCIUM DODECIN"/>
    <property type="match status" value="1"/>
</dbReference>
<reference evidence="1" key="2">
    <citation type="submission" date="2018-01" db="EMBL/GenBank/DDBJ databases">
        <title>Ralstonia pseudosolanacearum P824 infects blueberry.</title>
        <authorList>
            <person name="Bocsanczy A.M."/>
            <person name="Norman D.J."/>
        </authorList>
    </citation>
    <scope>NUCLEOTIDE SEQUENCE</scope>
    <source>
        <strain evidence="1">P824</strain>
    </source>
</reference>
<dbReference type="InterPro" id="IPR036694">
    <property type="entry name" value="Dodecin-like_sf"/>
</dbReference>
<dbReference type="NCBIfam" id="NF043052">
    <property type="entry name" value="DodecBact"/>
    <property type="match status" value="1"/>
</dbReference>
<evidence type="ECO:0000313" key="6">
    <source>
        <dbReference type="EMBL" id="CUV42069.1"/>
    </source>
</evidence>
<dbReference type="PANTHER" id="PTHR39324">
    <property type="entry name" value="CALCIUM DODECIN"/>
    <property type="match status" value="1"/>
</dbReference>